<protein>
    <submittedName>
        <fullName evidence="2">Uncharacterized protein</fullName>
    </submittedName>
</protein>
<organism evidence="2 3">
    <name type="scientific">Lederbergia citri</name>
    <dbReference type="NCBI Taxonomy" id="2833580"/>
    <lineage>
        <taxon>Bacteria</taxon>
        <taxon>Bacillati</taxon>
        <taxon>Bacillota</taxon>
        <taxon>Bacilli</taxon>
        <taxon>Bacillales</taxon>
        <taxon>Bacillaceae</taxon>
        <taxon>Lederbergia</taxon>
    </lineage>
</organism>
<gene>
    <name evidence="2" type="ORF">KHA97_23225</name>
</gene>
<sequence>MMKKQLWLILFFYAVLLAGCSLLFNHFWYNKNEKEYNMSVGLNETQETNGVRLILYQVNYSYEYNAQRLTVYFKLENQENSPAVLTLRENQDTSENVLQLRNPKERFPLVGYGWDDKVTKRGKDEDETVIFSFSARKESTFEATYFLKDIKLFEDLECYIPLFINNEKIEFNFPIPSPEQIED</sequence>
<dbReference type="RefSeq" id="WP_213127185.1">
    <property type="nucleotide sequence ID" value="NZ_JAGYPG010000006.1"/>
</dbReference>
<evidence type="ECO:0000313" key="3">
    <source>
        <dbReference type="Proteomes" id="UP000681414"/>
    </source>
</evidence>
<reference evidence="2 3" key="1">
    <citation type="submission" date="2021-05" db="EMBL/GenBank/DDBJ databases">
        <title>Novel Bacillus species.</title>
        <authorList>
            <person name="Liu G."/>
        </authorList>
    </citation>
    <scope>NUCLEOTIDE SEQUENCE [LARGE SCALE GENOMIC DNA]</scope>
    <source>
        <strain evidence="3">FJAT-49780</strain>
    </source>
</reference>
<accession>A0A942TL44</accession>
<dbReference type="EMBL" id="JAGYPG010000006">
    <property type="protein sequence ID" value="MBS4197954.1"/>
    <property type="molecule type" value="Genomic_DNA"/>
</dbReference>
<dbReference type="PROSITE" id="PS51257">
    <property type="entry name" value="PROKAR_LIPOPROTEIN"/>
    <property type="match status" value="1"/>
</dbReference>
<dbReference type="Proteomes" id="UP000681414">
    <property type="component" value="Unassembled WGS sequence"/>
</dbReference>
<feature type="transmembrane region" description="Helical" evidence="1">
    <location>
        <begin position="6"/>
        <end position="29"/>
    </location>
</feature>
<name>A0A942TL44_9BACI</name>
<keyword evidence="1" id="KW-0812">Transmembrane</keyword>
<keyword evidence="1" id="KW-0472">Membrane</keyword>
<proteinExistence type="predicted"/>
<dbReference type="AlphaFoldDB" id="A0A942TL44"/>
<comment type="caution">
    <text evidence="2">The sequence shown here is derived from an EMBL/GenBank/DDBJ whole genome shotgun (WGS) entry which is preliminary data.</text>
</comment>
<evidence type="ECO:0000313" key="2">
    <source>
        <dbReference type="EMBL" id="MBS4197954.1"/>
    </source>
</evidence>
<evidence type="ECO:0000256" key="1">
    <source>
        <dbReference type="SAM" id="Phobius"/>
    </source>
</evidence>
<keyword evidence="3" id="KW-1185">Reference proteome</keyword>
<keyword evidence="1" id="KW-1133">Transmembrane helix</keyword>